<dbReference type="AlphaFoldDB" id="A0A0P0V6Y6"/>
<feature type="region of interest" description="Disordered" evidence="1">
    <location>
        <begin position="17"/>
        <end position="43"/>
    </location>
</feature>
<dbReference type="PaxDb" id="39947-A0A0P0V6Y6"/>
<keyword evidence="3" id="KW-1185">Reference proteome</keyword>
<dbReference type="EMBL" id="AP014957">
    <property type="protein sequence ID" value="BAS73839.1"/>
    <property type="molecule type" value="Genomic_DNA"/>
</dbReference>
<proteinExistence type="predicted"/>
<name>A0A0P0V6Y6_ORYSJ</name>
<reference evidence="2 3" key="3">
    <citation type="journal article" date="2013" name="Rice">
        <title>Improvement of the Oryza sativa Nipponbare reference genome using next generation sequence and optical map data.</title>
        <authorList>
            <person name="Kawahara Y."/>
            <person name="de la Bastide M."/>
            <person name="Hamilton J.P."/>
            <person name="Kanamori H."/>
            <person name="McCombie W.R."/>
            <person name="Ouyang S."/>
            <person name="Schwartz D.C."/>
            <person name="Tanaka T."/>
            <person name="Wu J."/>
            <person name="Zhou S."/>
            <person name="Childs K.L."/>
            <person name="Davidson R.M."/>
            <person name="Lin H."/>
            <person name="Quesada-Ocampo L."/>
            <person name="Vaillancourt B."/>
            <person name="Sakai H."/>
            <person name="Lee S.S."/>
            <person name="Kim J."/>
            <person name="Numa H."/>
            <person name="Itoh T."/>
            <person name="Buell C.R."/>
            <person name="Matsumoto T."/>
        </authorList>
    </citation>
    <scope>NUCLEOTIDE SEQUENCE [LARGE SCALE GENOMIC DNA]</scope>
    <source>
        <strain evidence="3">cv. Nipponbare</strain>
    </source>
</reference>
<reference evidence="3" key="1">
    <citation type="journal article" date="2005" name="Nature">
        <title>The map-based sequence of the rice genome.</title>
        <authorList>
            <consortium name="International rice genome sequencing project (IRGSP)"/>
            <person name="Matsumoto T."/>
            <person name="Wu J."/>
            <person name="Kanamori H."/>
            <person name="Katayose Y."/>
            <person name="Fujisawa M."/>
            <person name="Namiki N."/>
            <person name="Mizuno H."/>
            <person name="Yamamoto K."/>
            <person name="Antonio B.A."/>
            <person name="Baba T."/>
            <person name="Sakata K."/>
            <person name="Nagamura Y."/>
            <person name="Aoki H."/>
            <person name="Arikawa K."/>
            <person name="Arita K."/>
            <person name="Bito T."/>
            <person name="Chiden Y."/>
            <person name="Fujitsuka N."/>
            <person name="Fukunaka R."/>
            <person name="Hamada M."/>
            <person name="Harada C."/>
            <person name="Hayashi A."/>
            <person name="Hijishita S."/>
            <person name="Honda M."/>
            <person name="Hosokawa S."/>
            <person name="Ichikawa Y."/>
            <person name="Idonuma A."/>
            <person name="Iijima M."/>
            <person name="Ikeda M."/>
            <person name="Ikeno M."/>
            <person name="Ito K."/>
            <person name="Ito S."/>
            <person name="Ito T."/>
            <person name="Ito Y."/>
            <person name="Ito Y."/>
            <person name="Iwabuchi A."/>
            <person name="Kamiya K."/>
            <person name="Karasawa W."/>
            <person name="Kurita K."/>
            <person name="Katagiri S."/>
            <person name="Kikuta A."/>
            <person name="Kobayashi H."/>
            <person name="Kobayashi N."/>
            <person name="Machita K."/>
            <person name="Maehara T."/>
            <person name="Masukawa M."/>
            <person name="Mizubayashi T."/>
            <person name="Mukai Y."/>
            <person name="Nagasaki H."/>
            <person name="Nagata Y."/>
            <person name="Naito S."/>
            <person name="Nakashima M."/>
            <person name="Nakama Y."/>
            <person name="Nakamichi Y."/>
            <person name="Nakamura M."/>
            <person name="Meguro A."/>
            <person name="Negishi M."/>
            <person name="Ohta I."/>
            <person name="Ohta T."/>
            <person name="Okamoto M."/>
            <person name="Ono N."/>
            <person name="Saji S."/>
            <person name="Sakaguchi M."/>
            <person name="Sakai K."/>
            <person name="Shibata M."/>
            <person name="Shimokawa T."/>
            <person name="Song J."/>
            <person name="Takazaki Y."/>
            <person name="Terasawa K."/>
            <person name="Tsugane M."/>
            <person name="Tsuji K."/>
            <person name="Ueda S."/>
            <person name="Waki K."/>
            <person name="Yamagata H."/>
            <person name="Yamamoto M."/>
            <person name="Yamamoto S."/>
            <person name="Yamane H."/>
            <person name="Yoshiki S."/>
            <person name="Yoshihara R."/>
            <person name="Yukawa K."/>
            <person name="Zhong H."/>
            <person name="Yano M."/>
            <person name="Yuan Q."/>
            <person name="Ouyang S."/>
            <person name="Liu J."/>
            <person name="Jones K.M."/>
            <person name="Gansberger K."/>
            <person name="Moffat K."/>
            <person name="Hill J."/>
            <person name="Bera J."/>
            <person name="Fadrosh D."/>
            <person name="Jin S."/>
            <person name="Johri S."/>
            <person name="Kim M."/>
            <person name="Overton L."/>
            <person name="Reardon M."/>
            <person name="Tsitrin T."/>
            <person name="Vuong H."/>
            <person name="Weaver B."/>
            <person name="Ciecko A."/>
            <person name="Tallon L."/>
            <person name="Jackson J."/>
            <person name="Pai G."/>
            <person name="Aken S.V."/>
            <person name="Utterback T."/>
            <person name="Reidmuller S."/>
            <person name="Feldblyum T."/>
            <person name="Hsiao J."/>
            <person name="Zismann V."/>
            <person name="Iobst S."/>
            <person name="de Vazeille A.R."/>
            <person name="Buell C.R."/>
            <person name="Ying K."/>
            <person name="Li Y."/>
            <person name="Lu T."/>
            <person name="Huang Y."/>
            <person name="Zhao Q."/>
            <person name="Feng Q."/>
            <person name="Zhang L."/>
            <person name="Zhu J."/>
            <person name="Weng Q."/>
            <person name="Mu J."/>
            <person name="Lu Y."/>
            <person name="Fan D."/>
            <person name="Liu Y."/>
            <person name="Guan J."/>
            <person name="Zhang Y."/>
            <person name="Yu S."/>
            <person name="Liu X."/>
            <person name="Zhang Y."/>
            <person name="Hong G."/>
            <person name="Han B."/>
            <person name="Choisne N."/>
            <person name="Demange N."/>
            <person name="Orjeda G."/>
            <person name="Samain S."/>
            <person name="Cattolico L."/>
            <person name="Pelletier E."/>
            <person name="Couloux A."/>
            <person name="Segurens B."/>
            <person name="Wincker P."/>
            <person name="D'Hont A."/>
            <person name="Scarpelli C."/>
            <person name="Weissenbach J."/>
            <person name="Salanoubat M."/>
            <person name="Quetier F."/>
            <person name="Yu Y."/>
            <person name="Kim H.R."/>
            <person name="Rambo T."/>
            <person name="Currie J."/>
            <person name="Collura K."/>
            <person name="Luo M."/>
            <person name="Yang T."/>
            <person name="Ammiraju J.S.S."/>
            <person name="Engler F."/>
            <person name="Soderlund C."/>
            <person name="Wing R.A."/>
            <person name="Palmer L.E."/>
            <person name="de la Bastide M."/>
            <person name="Spiegel L."/>
            <person name="Nascimento L."/>
            <person name="Zutavern T."/>
            <person name="O'Shaughnessy A."/>
            <person name="Dike S."/>
            <person name="Dedhia N."/>
            <person name="Preston R."/>
            <person name="Balija V."/>
            <person name="McCombie W.R."/>
            <person name="Chow T."/>
            <person name="Chen H."/>
            <person name="Chung M."/>
            <person name="Chen C."/>
            <person name="Shaw J."/>
            <person name="Wu H."/>
            <person name="Hsiao K."/>
            <person name="Chao Y."/>
            <person name="Chu M."/>
            <person name="Cheng C."/>
            <person name="Hour A."/>
            <person name="Lee P."/>
            <person name="Lin S."/>
            <person name="Lin Y."/>
            <person name="Liou J."/>
            <person name="Liu S."/>
            <person name="Hsing Y."/>
            <person name="Raghuvanshi S."/>
            <person name="Mohanty A."/>
            <person name="Bharti A.K."/>
            <person name="Gaur A."/>
            <person name="Gupta V."/>
            <person name="Kumar D."/>
            <person name="Ravi V."/>
            <person name="Vij S."/>
            <person name="Kapur A."/>
            <person name="Khurana P."/>
            <person name="Khurana P."/>
            <person name="Khurana J.P."/>
            <person name="Tyagi A.K."/>
            <person name="Gaikwad K."/>
            <person name="Singh A."/>
            <person name="Dalal V."/>
            <person name="Srivastava S."/>
            <person name="Dixit A."/>
            <person name="Pal A.K."/>
            <person name="Ghazi I.A."/>
            <person name="Yadav M."/>
            <person name="Pandit A."/>
            <person name="Bhargava A."/>
            <person name="Sureshbabu K."/>
            <person name="Batra K."/>
            <person name="Sharma T.R."/>
            <person name="Mohapatra T."/>
            <person name="Singh N.K."/>
            <person name="Messing J."/>
            <person name="Nelson A.B."/>
            <person name="Fuks G."/>
            <person name="Kavchok S."/>
            <person name="Keizer G."/>
            <person name="Linton E."/>
            <person name="Llaca V."/>
            <person name="Song R."/>
            <person name="Tanyolac B."/>
            <person name="Young S."/>
            <person name="Ho-Il K."/>
            <person name="Hahn J.H."/>
            <person name="Sangsakoo G."/>
            <person name="Vanavichit A."/>
            <person name="de Mattos Luiz.A.T."/>
            <person name="Zimmer P.D."/>
            <person name="Malone G."/>
            <person name="Dellagostin O."/>
            <person name="de Oliveira A.C."/>
            <person name="Bevan M."/>
            <person name="Bancroft I."/>
            <person name="Minx P."/>
            <person name="Cordum H."/>
            <person name="Wilson R."/>
            <person name="Cheng Z."/>
            <person name="Jin W."/>
            <person name="Jiang J."/>
            <person name="Leong S.A."/>
            <person name="Iwama H."/>
            <person name="Gojobori T."/>
            <person name="Itoh T."/>
            <person name="Niimura Y."/>
            <person name="Fujii Y."/>
            <person name="Habara T."/>
            <person name="Sakai H."/>
            <person name="Sato Y."/>
            <person name="Wilson G."/>
            <person name="Kumar K."/>
            <person name="McCouch S."/>
            <person name="Juretic N."/>
            <person name="Hoen D."/>
            <person name="Wright S."/>
            <person name="Bruskiewich R."/>
            <person name="Bureau T."/>
            <person name="Miyao A."/>
            <person name="Hirochika H."/>
            <person name="Nishikawa T."/>
            <person name="Kadowaki K."/>
            <person name="Sugiura M."/>
            <person name="Burr B."/>
            <person name="Sasaki T."/>
        </authorList>
    </citation>
    <scope>NUCLEOTIDE SEQUENCE [LARGE SCALE GENOMIC DNA]</scope>
    <source>
        <strain evidence="3">cv. Nipponbare</strain>
    </source>
</reference>
<accession>A0A0P0V6Y6</accession>
<evidence type="ECO:0000313" key="3">
    <source>
        <dbReference type="Proteomes" id="UP000059680"/>
    </source>
</evidence>
<gene>
    <name evidence="2" type="ordered locus">Os01g0694800</name>
    <name evidence="2" type="ORF">OSNPB_010694800</name>
</gene>
<sequence length="153" mass="16351">LPLALCSRTSGNACGRRRWLPSGGARARRPPRPPSVVGDGGVRLRPSCGNRLDDAAIKSLPSGVGDGGARLRPAGEAEEVCADDLALVVDVATDEEVRTAHQFACLVVVDTRHSGPAAAQRTSDEKPAARRPRRGRATRSRWCGAPTRSRRRR</sequence>
<evidence type="ECO:0000256" key="1">
    <source>
        <dbReference type="SAM" id="MobiDB-lite"/>
    </source>
</evidence>
<feature type="region of interest" description="Disordered" evidence="1">
    <location>
        <begin position="114"/>
        <end position="153"/>
    </location>
</feature>
<reference evidence="2 3" key="2">
    <citation type="journal article" date="2013" name="Plant Cell Physiol.">
        <title>Rice Annotation Project Database (RAP-DB): an integrative and interactive database for rice genomics.</title>
        <authorList>
            <person name="Sakai H."/>
            <person name="Lee S.S."/>
            <person name="Tanaka T."/>
            <person name="Numa H."/>
            <person name="Kim J."/>
            <person name="Kawahara Y."/>
            <person name="Wakimoto H."/>
            <person name="Yang C.C."/>
            <person name="Iwamoto M."/>
            <person name="Abe T."/>
            <person name="Yamada Y."/>
            <person name="Muto A."/>
            <person name="Inokuchi H."/>
            <person name="Ikemura T."/>
            <person name="Matsumoto T."/>
            <person name="Sasaki T."/>
            <person name="Itoh T."/>
        </authorList>
    </citation>
    <scope>NUCLEOTIDE SEQUENCE [LARGE SCALE GENOMIC DNA]</scope>
    <source>
        <strain evidence="3">cv. Nipponbare</strain>
    </source>
</reference>
<organism evidence="2 3">
    <name type="scientific">Oryza sativa subsp. japonica</name>
    <name type="common">Rice</name>
    <dbReference type="NCBI Taxonomy" id="39947"/>
    <lineage>
        <taxon>Eukaryota</taxon>
        <taxon>Viridiplantae</taxon>
        <taxon>Streptophyta</taxon>
        <taxon>Embryophyta</taxon>
        <taxon>Tracheophyta</taxon>
        <taxon>Spermatophyta</taxon>
        <taxon>Magnoliopsida</taxon>
        <taxon>Liliopsida</taxon>
        <taxon>Poales</taxon>
        <taxon>Poaceae</taxon>
        <taxon>BOP clade</taxon>
        <taxon>Oryzoideae</taxon>
        <taxon>Oryzeae</taxon>
        <taxon>Oryzinae</taxon>
        <taxon>Oryza</taxon>
        <taxon>Oryza sativa</taxon>
    </lineage>
</organism>
<dbReference type="Proteomes" id="UP000059680">
    <property type="component" value="Chromosome 1"/>
</dbReference>
<evidence type="ECO:0000313" key="2">
    <source>
        <dbReference type="EMBL" id="BAS73839.1"/>
    </source>
</evidence>
<feature type="compositionally biased region" description="Basic residues" evidence="1">
    <location>
        <begin position="129"/>
        <end position="139"/>
    </location>
</feature>
<dbReference type="InParanoid" id="A0A0P0V6Y6"/>
<protein>
    <submittedName>
        <fullName evidence="2">Os01g0694800 protein</fullName>
    </submittedName>
</protein>
<dbReference type="Gramene" id="Os01t0694800-01">
    <property type="protein sequence ID" value="Os01t0694800-01"/>
    <property type="gene ID" value="Os01g0694800"/>
</dbReference>
<feature type="non-terminal residue" evidence="2">
    <location>
        <position position="1"/>
    </location>
</feature>